<keyword evidence="7" id="KW-1015">Disulfide bond</keyword>
<evidence type="ECO:0000313" key="12">
    <source>
        <dbReference type="EMBL" id="CAF1417763.1"/>
    </source>
</evidence>
<organism evidence="12 13">
    <name type="scientific">Rotaria sordida</name>
    <dbReference type="NCBI Taxonomy" id="392033"/>
    <lineage>
        <taxon>Eukaryota</taxon>
        <taxon>Metazoa</taxon>
        <taxon>Spiralia</taxon>
        <taxon>Gnathifera</taxon>
        <taxon>Rotifera</taxon>
        <taxon>Eurotatoria</taxon>
        <taxon>Bdelloidea</taxon>
        <taxon>Philodinida</taxon>
        <taxon>Philodinidae</taxon>
        <taxon>Rotaria</taxon>
    </lineage>
</organism>
<dbReference type="EMBL" id="CAJNOT010004134">
    <property type="protein sequence ID" value="CAF1417763.1"/>
    <property type="molecule type" value="Genomic_DNA"/>
</dbReference>
<dbReference type="InterPro" id="IPR025155">
    <property type="entry name" value="WxxW_domain"/>
</dbReference>
<evidence type="ECO:0000256" key="8">
    <source>
        <dbReference type="ARBA" id="ARBA00023180"/>
    </source>
</evidence>
<dbReference type="Pfam" id="PF00089">
    <property type="entry name" value="Trypsin"/>
    <property type="match status" value="1"/>
</dbReference>
<keyword evidence="4 10" id="KW-0732">Signal</keyword>
<dbReference type="PANTHER" id="PTHR24252:SF18">
    <property type="entry name" value="OVOCHYMASE 1"/>
    <property type="match status" value="1"/>
</dbReference>
<dbReference type="PROSITE" id="PS00134">
    <property type="entry name" value="TRYPSIN_HIS"/>
    <property type="match status" value="1"/>
</dbReference>
<dbReference type="GO" id="GO:0004252">
    <property type="term" value="F:serine-type endopeptidase activity"/>
    <property type="evidence" value="ECO:0007669"/>
    <property type="project" value="InterPro"/>
</dbReference>
<evidence type="ECO:0000256" key="2">
    <source>
        <dbReference type="ARBA" id="ARBA00022525"/>
    </source>
</evidence>
<dbReference type="PROSITE" id="PS50240">
    <property type="entry name" value="TRYPSIN_DOM"/>
    <property type="match status" value="1"/>
</dbReference>
<evidence type="ECO:0000256" key="5">
    <source>
        <dbReference type="ARBA" id="ARBA00022801"/>
    </source>
</evidence>
<dbReference type="FunFam" id="2.40.10.10:FF:000120">
    <property type="entry name" value="Putative serine protease"/>
    <property type="match status" value="1"/>
</dbReference>
<dbReference type="Proteomes" id="UP000663864">
    <property type="component" value="Unassembled WGS sequence"/>
</dbReference>
<dbReference type="SUPFAM" id="SSF50494">
    <property type="entry name" value="Trypsin-like serine proteases"/>
    <property type="match status" value="1"/>
</dbReference>
<gene>
    <name evidence="12" type="ORF">ZHD862_LOCUS33816</name>
</gene>
<evidence type="ECO:0000256" key="9">
    <source>
        <dbReference type="RuleBase" id="RU363034"/>
    </source>
</evidence>
<sequence length="399" mass="43850">MLFLVLVTILLYSSTIRATPSISFFHPQNFTEINCTGSVSWTKWFNSAKPNDNGDFDRETFSVIQTQNGRDVCARPQGFQAQTVGQLPSNTYLGWTWSTINNIIAEFNSTTPGIDYQVRFCCDNNDFIPTTTTTTTQRPITSAICGRAEIAHSLKSALRIVGGSHAIPNSWPWQVLYEERKPCGNNMICIGLCGGTLIDSRHVLTAAHCVGTTNPATITITAGLHNKNNNEADTRQIRIVERIFTHAGYNNQTLENDIAILQLAESVQLNKYVQPACLPGPDPKPNADVVILGWGAIQVGGNPYHELKQTKVKVIGNCYEHWGHQVDEEKHICVGDATTGDSACQGDSGGPILFEHNGQWVVVGVFSFVKAGECSTFTNSKPNVYVRVSAYLPWINSII</sequence>
<proteinExistence type="predicted"/>
<name>A0A815LZZ2_9BILA</name>
<evidence type="ECO:0000256" key="10">
    <source>
        <dbReference type="SAM" id="SignalP"/>
    </source>
</evidence>
<evidence type="ECO:0000256" key="6">
    <source>
        <dbReference type="ARBA" id="ARBA00022825"/>
    </source>
</evidence>
<accession>A0A815LZZ2</accession>
<dbReference type="InterPro" id="IPR033116">
    <property type="entry name" value="TRYPSIN_SER"/>
</dbReference>
<keyword evidence="8" id="KW-0325">Glycoprotein</keyword>
<dbReference type="AlphaFoldDB" id="A0A815LZZ2"/>
<dbReference type="SMART" id="SM00020">
    <property type="entry name" value="Tryp_SPc"/>
    <property type="match status" value="1"/>
</dbReference>
<dbReference type="InterPro" id="IPR001314">
    <property type="entry name" value="Peptidase_S1A"/>
</dbReference>
<evidence type="ECO:0000259" key="11">
    <source>
        <dbReference type="PROSITE" id="PS50240"/>
    </source>
</evidence>
<dbReference type="InterPro" id="IPR009003">
    <property type="entry name" value="Peptidase_S1_PA"/>
</dbReference>
<dbReference type="PRINTS" id="PR00722">
    <property type="entry name" value="CHYMOTRYPSIN"/>
</dbReference>
<keyword evidence="6 9" id="KW-0720">Serine protease</keyword>
<comment type="subcellular location">
    <subcellularLocation>
        <location evidence="1">Secreted</location>
    </subcellularLocation>
</comment>
<dbReference type="GO" id="GO:0005576">
    <property type="term" value="C:extracellular region"/>
    <property type="evidence" value="ECO:0007669"/>
    <property type="project" value="UniProtKB-SubCell"/>
</dbReference>
<feature type="chain" id="PRO_5033047997" description="Peptidase S1 domain-containing protein" evidence="10">
    <location>
        <begin position="19"/>
        <end position="399"/>
    </location>
</feature>
<dbReference type="Pfam" id="PF13330">
    <property type="entry name" value="Mucin2_WxxW"/>
    <property type="match status" value="1"/>
</dbReference>
<evidence type="ECO:0000256" key="3">
    <source>
        <dbReference type="ARBA" id="ARBA00022670"/>
    </source>
</evidence>
<keyword evidence="2" id="KW-0964">Secreted</keyword>
<evidence type="ECO:0000256" key="7">
    <source>
        <dbReference type="ARBA" id="ARBA00023157"/>
    </source>
</evidence>
<comment type="caution">
    <text evidence="12">The sequence shown here is derived from an EMBL/GenBank/DDBJ whole genome shotgun (WGS) entry which is preliminary data.</text>
</comment>
<dbReference type="CDD" id="cd00190">
    <property type="entry name" value="Tryp_SPc"/>
    <property type="match status" value="1"/>
</dbReference>
<dbReference type="PANTHER" id="PTHR24252">
    <property type="entry name" value="ACROSIN-RELATED"/>
    <property type="match status" value="1"/>
</dbReference>
<dbReference type="Gene3D" id="2.40.10.10">
    <property type="entry name" value="Trypsin-like serine proteases"/>
    <property type="match status" value="1"/>
</dbReference>
<protein>
    <recommendedName>
        <fullName evidence="11">Peptidase S1 domain-containing protein</fullName>
    </recommendedName>
</protein>
<keyword evidence="5 9" id="KW-0378">Hydrolase</keyword>
<dbReference type="InterPro" id="IPR043504">
    <property type="entry name" value="Peptidase_S1_PA_chymotrypsin"/>
</dbReference>
<evidence type="ECO:0000256" key="4">
    <source>
        <dbReference type="ARBA" id="ARBA00022729"/>
    </source>
</evidence>
<evidence type="ECO:0000313" key="13">
    <source>
        <dbReference type="Proteomes" id="UP000663864"/>
    </source>
</evidence>
<dbReference type="InterPro" id="IPR001254">
    <property type="entry name" value="Trypsin_dom"/>
</dbReference>
<keyword evidence="3 9" id="KW-0645">Protease</keyword>
<dbReference type="PROSITE" id="PS00135">
    <property type="entry name" value="TRYPSIN_SER"/>
    <property type="match status" value="1"/>
</dbReference>
<evidence type="ECO:0000256" key="1">
    <source>
        <dbReference type="ARBA" id="ARBA00004613"/>
    </source>
</evidence>
<dbReference type="InterPro" id="IPR018114">
    <property type="entry name" value="TRYPSIN_HIS"/>
</dbReference>
<feature type="signal peptide" evidence="10">
    <location>
        <begin position="1"/>
        <end position="18"/>
    </location>
</feature>
<reference evidence="12" key="1">
    <citation type="submission" date="2021-02" db="EMBL/GenBank/DDBJ databases">
        <authorList>
            <person name="Nowell W R."/>
        </authorList>
    </citation>
    <scope>NUCLEOTIDE SEQUENCE</scope>
</reference>
<dbReference type="GO" id="GO:0006508">
    <property type="term" value="P:proteolysis"/>
    <property type="evidence" value="ECO:0007669"/>
    <property type="project" value="UniProtKB-KW"/>
</dbReference>
<feature type="domain" description="Peptidase S1" evidence="11">
    <location>
        <begin position="160"/>
        <end position="399"/>
    </location>
</feature>